<reference evidence="2 3" key="1">
    <citation type="submission" date="2020-08" db="EMBL/GenBank/DDBJ databases">
        <title>Genomic Encyclopedia of Type Strains, Phase IV (KMG-IV): sequencing the most valuable type-strain genomes for metagenomic binning, comparative biology and taxonomic classification.</title>
        <authorList>
            <person name="Goeker M."/>
        </authorList>
    </citation>
    <scope>NUCLEOTIDE SEQUENCE [LARGE SCALE GENOMIC DNA]</scope>
    <source>
        <strain evidence="2 3">DSM 11490</strain>
    </source>
</reference>
<evidence type="ECO:0000259" key="1">
    <source>
        <dbReference type="Pfam" id="PF04326"/>
    </source>
</evidence>
<dbReference type="PANTHER" id="PTHR30595:SF6">
    <property type="entry name" value="SCHLAFEN ALBA-2 DOMAIN-CONTAINING PROTEIN"/>
    <property type="match status" value="1"/>
</dbReference>
<feature type="domain" description="Schlafen AlbA-2" evidence="1">
    <location>
        <begin position="114"/>
        <end position="242"/>
    </location>
</feature>
<dbReference type="RefSeq" id="WP_182556609.1">
    <property type="nucleotide sequence ID" value="NZ_BPRF01000013.1"/>
</dbReference>
<comment type="caution">
    <text evidence="2">The sequence shown here is derived from an EMBL/GenBank/DDBJ whole genome shotgun (WGS) entry which is preliminary data.</text>
</comment>
<name>A0AA40VEP4_9HYPH</name>
<organism evidence="2 3">
    <name type="scientific">Methylorubrum thiocyanatum</name>
    <dbReference type="NCBI Taxonomy" id="47958"/>
    <lineage>
        <taxon>Bacteria</taxon>
        <taxon>Pseudomonadati</taxon>
        <taxon>Pseudomonadota</taxon>
        <taxon>Alphaproteobacteria</taxon>
        <taxon>Hyphomicrobiales</taxon>
        <taxon>Methylobacteriaceae</taxon>
        <taxon>Methylorubrum</taxon>
    </lineage>
</organism>
<dbReference type="InterPro" id="IPR038461">
    <property type="entry name" value="Schlafen_AlbA_2_dom_sf"/>
</dbReference>
<dbReference type="Gene3D" id="3.30.950.30">
    <property type="entry name" value="Schlafen, AAA domain"/>
    <property type="match status" value="1"/>
</dbReference>
<dbReference type="Pfam" id="PF04326">
    <property type="entry name" value="SLFN_AlbA_2"/>
    <property type="match status" value="1"/>
</dbReference>
<evidence type="ECO:0000313" key="2">
    <source>
        <dbReference type="EMBL" id="MBA8915781.1"/>
    </source>
</evidence>
<dbReference type="Proteomes" id="UP000543554">
    <property type="component" value="Unassembled WGS sequence"/>
</dbReference>
<dbReference type="PANTHER" id="PTHR30595">
    <property type="entry name" value="GLPR-RELATED TRANSCRIPTIONAL REPRESSOR"/>
    <property type="match status" value="1"/>
</dbReference>
<accession>A0AA40VEP4</accession>
<gene>
    <name evidence="2" type="ORF">HNR51_004891</name>
</gene>
<evidence type="ECO:0000313" key="3">
    <source>
        <dbReference type="Proteomes" id="UP000543554"/>
    </source>
</evidence>
<dbReference type="AlphaFoldDB" id="A0AA40VEP4"/>
<proteinExistence type="predicted"/>
<sequence>MTSTKRKREQKLSQEEMGLIKALLATGLKNDEVHFFFNRADRLISSGRIAQIRKGSLGASVPPATKAELDTFIEGWRAKNSLGKVSTTTSPTDAAVIAALFESVEGAWKLRIGETNRTECKKNFRLKPEERFSDAIRTIAGFANNKGGYLFFGVDNKTMIADGLSEAWFADTDPAEINRTLISALDPVPHITKAVVDLGGRSVGVLHVEPHEHPPVMAVKNVGQEIKEGTIYFRYEGESRPIKPGELRQIIARREQQAVAEFTRRMNQVAVGSAATIDLETGKVTGKNGAFVIDRELLPSIQFIREGEFTELKGAPALRLIGDVEPVSEAEREFVKVIRENVTPDAVLRNFLSSTPVEDPLQYIHAQAHFQRKWLPIWYYVSASKAPLSELIAELKARVASRPSSLDAVVRRLRQTETAHRMHSGQPNAIRDALVAGQIPDTVTASTVMHIANGVMSLSEKVADMDKLKELMLACLALSNGEDGPSRARRSTIYRAACRLDELLHAPVKMPAFLLNASRPARALPSESSLQMSAPPAVKPAKD</sequence>
<dbReference type="InterPro" id="IPR007421">
    <property type="entry name" value="Schlafen_AlbA_2_dom"/>
</dbReference>
<keyword evidence="3" id="KW-1185">Reference proteome</keyword>
<protein>
    <recommendedName>
        <fullName evidence="1">Schlafen AlbA-2 domain-containing protein</fullName>
    </recommendedName>
</protein>
<dbReference type="EMBL" id="JACJIB010000010">
    <property type="protein sequence ID" value="MBA8915781.1"/>
    <property type="molecule type" value="Genomic_DNA"/>
</dbReference>